<dbReference type="SUPFAM" id="SSF55785">
    <property type="entry name" value="PYP-like sensor domain (PAS domain)"/>
    <property type="match status" value="2"/>
</dbReference>
<dbReference type="CDD" id="cd06170">
    <property type="entry name" value="LuxR_C_like"/>
    <property type="match status" value="1"/>
</dbReference>
<dbReference type="Gene3D" id="3.30.450.20">
    <property type="entry name" value="PAS domain"/>
    <property type="match status" value="2"/>
</dbReference>
<dbReference type="AlphaFoldDB" id="A0A5K7YFQ1"/>
<dbReference type="PROSITE" id="PS50113">
    <property type="entry name" value="PAC"/>
    <property type="match status" value="1"/>
</dbReference>
<dbReference type="EMBL" id="AP021874">
    <property type="protein sequence ID" value="BBO66589.1"/>
    <property type="molecule type" value="Genomic_DNA"/>
</dbReference>
<dbReference type="InterPro" id="IPR000700">
    <property type="entry name" value="PAS-assoc_C"/>
</dbReference>
<dbReference type="SUPFAM" id="SSF46894">
    <property type="entry name" value="C-terminal effector domain of the bipartite response regulators"/>
    <property type="match status" value="1"/>
</dbReference>
<dbReference type="PROSITE" id="PS50043">
    <property type="entry name" value="HTH_LUXR_2"/>
    <property type="match status" value="1"/>
</dbReference>
<evidence type="ECO:0000313" key="5">
    <source>
        <dbReference type="Proteomes" id="UP000427906"/>
    </source>
</evidence>
<dbReference type="KEGG" id="dalk:DSCA_05190"/>
<name>A0A5K7YFQ1_9BACT</name>
<evidence type="ECO:0000256" key="1">
    <source>
        <dbReference type="SAM" id="Coils"/>
    </source>
</evidence>
<organism evidence="4 5">
    <name type="scientific">Desulfosarcina alkanivorans</name>
    <dbReference type="NCBI Taxonomy" id="571177"/>
    <lineage>
        <taxon>Bacteria</taxon>
        <taxon>Pseudomonadati</taxon>
        <taxon>Thermodesulfobacteriota</taxon>
        <taxon>Desulfobacteria</taxon>
        <taxon>Desulfobacterales</taxon>
        <taxon>Desulfosarcinaceae</taxon>
        <taxon>Desulfosarcina</taxon>
    </lineage>
</organism>
<feature type="coiled-coil region" evidence="1">
    <location>
        <begin position="24"/>
        <end position="58"/>
    </location>
</feature>
<dbReference type="Proteomes" id="UP000427906">
    <property type="component" value="Chromosome"/>
</dbReference>
<dbReference type="Gene3D" id="1.10.10.10">
    <property type="entry name" value="Winged helix-like DNA-binding domain superfamily/Winged helix DNA-binding domain"/>
    <property type="match status" value="1"/>
</dbReference>
<proteinExistence type="predicted"/>
<evidence type="ECO:0000259" key="2">
    <source>
        <dbReference type="PROSITE" id="PS50043"/>
    </source>
</evidence>
<dbReference type="SMART" id="SM00421">
    <property type="entry name" value="HTH_LUXR"/>
    <property type="match status" value="1"/>
</dbReference>
<sequence length="474" mass="54618">MNLSASPDRRCRIGEIVQIGEDMATEKKMSRDELVARIQKLEAKNRELARVLSRRNEDYDALCKMTQLVADNAPDMIWAKDMDNCFLFANRALCDRLLMCKSTEAVVGKNDVYFADLERANGQHHTFGEVCVNSDEIVKKKKKAMRFVEDGQVRGQYLVLDVHKAPLLDESGRMVGTVGCGRDITHERQIRKDLKKSRASQKLLMETASDFAVFRLMVNTSRPRGLKVVFVSPSAKDIAGITRPMQTERWFQIHADDRKATRYAYVRGFREFKFNHRFRIFHPVLASWRWMHVIATGVRQARECYINGIFFDITEQMESNAALAAKGRELETRTDNLSEVNTALKVLLKKRDEDRKALEEKVLYNVKSLIRPYLNKMKRSGLDAKQKAYLEIMESNLNEIVSPLSRKLSYDYLGFTPTEIKVATMVKQGKKAREIARLLGISTRTVEGYRYAIRDRLGIKGKKVNLRTYLLTIR</sequence>
<dbReference type="Pfam" id="PF00196">
    <property type="entry name" value="GerE"/>
    <property type="match status" value="1"/>
</dbReference>
<feature type="domain" description="PAC" evidence="3">
    <location>
        <begin position="141"/>
        <end position="196"/>
    </location>
</feature>
<reference evidence="4 5" key="1">
    <citation type="submission" date="2019-11" db="EMBL/GenBank/DDBJ databases">
        <title>Comparative genomics of hydrocarbon-degrading Desulfosarcina strains.</title>
        <authorList>
            <person name="Watanabe M."/>
            <person name="Kojima H."/>
            <person name="Fukui M."/>
        </authorList>
    </citation>
    <scope>NUCLEOTIDE SEQUENCE [LARGE SCALE GENOMIC DNA]</scope>
    <source>
        <strain evidence="4 5">PL12</strain>
    </source>
</reference>
<dbReference type="InterPro" id="IPR036388">
    <property type="entry name" value="WH-like_DNA-bd_sf"/>
</dbReference>
<dbReference type="GO" id="GO:0006355">
    <property type="term" value="P:regulation of DNA-templated transcription"/>
    <property type="evidence" value="ECO:0007669"/>
    <property type="project" value="InterPro"/>
</dbReference>
<protein>
    <recommendedName>
        <fullName evidence="6">HTH luxR-type domain-containing protein</fullName>
    </recommendedName>
</protein>
<dbReference type="InterPro" id="IPR013656">
    <property type="entry name" value="PAS_4"/>
</dbReference>
<dbReference type="Pfam" id="PF08448">
    <property type="entry name" value="PAS_4"/>
    <property type="match status" value="1"/>
</dbReference>
<accession>A0A5K7YFQ1</accession>
<evidence type="ECO:0000313" key="4">
    <source>
        <dbReference type="EMBL" id="BBO66589.1"/>
    </source>
</evidence>
<dbReference type="PROSITE" id="PS00622">
    <property type="entry name" value="HTH_LUXR_1"/>
    <property type="match status" value="1"/>
</dbReference>
<dbReference type="PRINTS" id="PR00038">
    <property type="entry name" value="HTHLUXR"/>
</dbReference>
<dbReference type="InterPro" id="IPR035965">
    <property type="entry name" value="PAS-like_dom_sf"/>
</dbReference>
<feature type="domain" description="HTH luxR-type" evidence="2">
    <location>
        <begin position="408"/>
        <end position="474"/>
    </location>
</feature>
<gene>
    <name evidence="4" type="ORF">DSCA_05190</name>
</gene>
<keyword evidence="1" id="KW-0175">Coiled coil</keyword>
<dbReference type="GO" id="GO:0003677">
    <property type="term" value="F:DNA binding"/>
    <property type="evidence" value="ECO:0007669"/>
    <property type="project" value="InterPro"/>
</dbReference>
<evidence type="ECO:0008006" key="6">
    <source>
        <dbReference type="Google" id="ProtNLM"/>
    </source>
</evidence>
<evidence type="ECO:0000259" key="3">
    <source>
        <dbReference type="PROSITE" id="PS50113"/>
    </source>
</evidence>
<dbReference type="InterPro" id="IPR016032">
    <property type="entry name" value="Sig_transdc_resp-reg_C-effctor"/>
</dbReference>
<keyword evidence="5" id="KW-1185">Reference proteome</keyword>
<dbReference type="InterPro" id="IPR000792">
    <property type="entry name" value="Tscrpt_reg_LuxR_C"/>
</dbReference>